<feature type="compositionally biased region" description="Basic residues" evidence="1">
    <location>
        <begin position="90"/>
        <end position="106"/>
    </location>
</feature>
<feature type="compositionally biased region" description="Basic residues" evidence="1">
    <location>
        <begin position="1"/>
        <end position="15"/>
    </location>
</feature>
<sequence>EDPRVPRQRYPRTGRAHLLPGDGPVGLGQRLHGRAHPRLHGGGRRLHPGARARPCHRPAFLRRPAGGHPHRIRWVHDGAGPAQRSVAGRHPGRPGRRLPGGHRGRRPVASGDVGVPHRRLRPRHPHLGEHLLGGLQPPADPAARRWPRRRRHLRSAPGAVSVPGRRHRPGARRPAPERTVHGHRRLHVRKPEPHRPPGRPGPTAAGAARPGPPGPPPGPHHRSHRGDRGRRRRVGVVRGGGDVGRADGLGPVGRGPARGGPSGPRPASGRHLPDQPARPAHGGPGRGQAERADRPGLRRLRRRGGRHDRVSDGQRRRPPRPGPGGAADPAGPSRASPHQRLPGPPARPAPRRALPRRGEGGRHPFPGGARPTGGLQRGLQLRPGRGHRVRACVARPGGRERLPGHQPPRPGQQLRHHPGHRRLPGPAVVDGIGPPDRWVRGGGHRHI</sequence>
<feature type="compositionally biased region" description="Basic residues" evidence="1">
    <location>
        <begin position="297"/>
        <end position="306"/>
    </location>
</feature>
<feature type="non-terminal residue" evidence="2">
    <location>
        <position position="1"/>
    </location>
</feature>
<feature type="compositionally biased region" description="Low complexity" evidence="1">
    <location>
        <begin position="265"/>
        <end position="281"/>
    </location>
</feature>
<feature type="non-terminal residue" evidence="2">
    <location>
        <position position="447"/>
    </location>
</feature>
<protein>
    <submittedName>
        <fullName evidence="2">Uncharacterized protein</fullName>
    </submittedName>
</protein>
<feature type="compositionally biased region" description="Gly residues" evidence="1">
    <location>
        <begin position="250"/>
        <end position="262"/>
    </location>
</feature>
<feature type="compositionally biased region" description="Basic residues" evidence="1">
    <location>
        <begin position="219"/>
        <end position="235"/>
    </location>
</feature>
<evidence type="ECO:0000256" key="1">
    <source>
        <dbReference type="SAM" id="MobiDB-lite"/>
    </source>
</evidence>
<gene>
    <name evidence="2" type="ORF">AVDCRST_MAG10-1498</name>
</gene>
<dbReference type="EMBL" id="CADCTB010000098">
    <property type="protein sequence ID" value="CAA9238668.1"/>
    <property type="molecule type" value="Genomic_DNA"/>
</dbReference>
<feature type="compositionally biased region" description="Basic residues" evidence="1">
    <location>
        <begin position="116"/>
        <end position="125"/>
    </location>
</feature>
<evidence type="ECO:0000313" key="2">
    <source>
        <dbReference type="EMBL" id="CAA9238668.1"/>
    </source>
</evidence>
<name>A0A6J4I097_9ACTN</name>
<feature type="compositionally biased region" description="Low complexity" evidence="1">
    <location>
        <begin position="326"/>
        <end position="336"/>
    </location>
</feature>
<proteinExistence type="predicted"/>
<feature type="compositionally biased region" description="Basic residues" evidence="1">
    <location>
        <begin position="414"/>
        <end position="423"/>
    </location>
</feature>
<organism evidence="2">
    <name type="scientific">uncultured Acidimicrobiales bacterium</name>
    <dbReference type="NCBI Taxonomy" id="310071"/>
    <lineage>
        <taxon>Bacteria</taxon>
        <taxon>Bacillati</taxon>
        <taxon>Actinomycetota</taxon>
        <taxon>Acidimicrobiia</taxon>
        <taxon>Acidimicrobiales</taxon>
        <taxon>environmental samples</taxon>
    </lineage>
</organism>
<feature type="compositionally biased region" description="Basic residues" evidence="1">
    <location>
        <begin position="145"/>
        <end position="154"/>
    </location>
</feature>
<accession>A0A6J4I097</accession>
<reference evidence="2" key="1">
    <citation type="submission" date="2020-02" db="EMBL/GenBank/DDBJ databases">
        <authorList>
            <person name="Meier V. D."/>
        </authorList>
    </citation>
    <scope>NUCLEOTIDE SEQUENCE</scope>
    <source>
        <strain evidence="2">AVDCRST_MAG10</strain>
    </source>
</reference>
<feature type="region of interest" description="Disordered" evidence="1">
    <location>
        <begin position="1"/>
        <end position="26"/>
    </location>
</feature>
<feature type="region of interest" description="Disordered" evidence="1">
    <location>
        <begin position="80"/>
        <end position="447"/>
    </location>
</feature>
<feature type="compositionally biased region" description="Low complexity" evidence="1">
    <location>
        <begin position="372"/>
        <end position="383"/>
    </location>
</feature>
<dbReference type="AlphaFoldDB" id="A0A6J4I097"/>